<dbReference type="AlphaFoldDB" id="A0A8J3JHZ1"/>
<protein>
    <submittedName>
        <fullName evidence="1">Uncharacterized protein</fullName>
    </submittedName>
</protein>
<dbReference type="Proteomes" id="UP000601223">
    <property type="component" value="Unassembled WGS sequence"/>
</dbReference>
<dbReference type="EMBL" id="BONF01000010">
    <property type="protein sequence ID" value="GIF80812.1"/>
    <property type="molecule type" value="Genomic_DNA"/>
</dbReference>
<proteinExistence type="predicted"/>
<accession>A0A8J3JHZ1</accession>
<keyword evidence="2" id="KW-1185">Reference proteome</keyword>
<comment type="caution">
    <text evidence="1">The sequence shown here is derived from an EMBL/GenBank/DDBJ whole genome shotgun (WGS) entry which is preliminary data.</text>
</comment>
<name>A0A8J3JHZ1_9ACTN</name>
<organism evidence="1 2">
    <name type="scientific">Catellatospora bangladeshensis</name>
    <dbReference type="NCBI Taxonomy" id="310355"/>
    <lineage>
        <taxon>Bacteria</taxon>
        <taxon>Bacillati</taxon>
        <taxon>Actinomycetota</taxon>
        <taxon>Actinomycetes</taxon>
        <taxon>Micromonosporales</taxon>
        <taxon>Micromonosporaceae</taxon>
        <taxon>Catellatospora</taxon>
    </lineage>
</organism>
<gene>
    <name evidence="1" type="ORF">Cba03nite_21610</name>
</gene>
<reference evidence="1 2" key="1">
    <citation type="submission" date="2021-01" db="EMBL/GenBank/DDBJ databases">
        <title>Whole genome shotgun sequence of Catellatospora bangladeshensis NBRC 107357.</title>
        <authorList>
            <person name="Komaki H."/>
            <person name="Tamura T."/>
        </authorList>
    </citation>
    <scope>NUCLEOTIDE SEQUENCE [LARGE SCALE GENOMIC DNA]</scope>
    <source>
        <strain evidence="1 2">NBRC 107357</strain>
    </source>
</reference>
<evidence type="ECO:0000313" key="1">
    <source>
        <dbReference type="EMBL" id="GIF80812.1"/>
    </source>
</evidence>
<sequence length="80" mass="9015">MVQLVELTLAVTDTCTQVELLVGMFAWACAPPQFFIATYAADWPPPERTHALSVYDPLVRPVRVWYVSTVYAEADQCVPR</sequence>
<evidence type="ECO:0000313" key="2">
    <source>
        <dbReference type="Proteomes" id="UP000601223"/>
    </source>
</evidence>